<name>A0A2N5S7V4_9BASI</name>
<dbReference type="OrthoDB" id="1917367at2759"/>
<feature type="region of interest" description="Disordered" evidence="1">
    <location>
        <begin position="300"/>
        <end position="396"/>
    </location>
</feature>
<dbReference type="PANTHER" id="PTHR33246">
    <property type="entry name" value="CCHC-TYPE DOMAIN-CONTAINING PROTEIN"/>
    <property type="match status" value="1"/>
</dbReference>
<feature type="region of interest" description="Disordered" evidence="1">
    <location>
        <begin position="182"/>
        <end position="227"/>
    </location>
</feature>
<evidence type="ECO:0000313" key="2">
    <source>
        <dbReference type="EMBL" id="PLW09299.1"/>
    </source>
</evidence>
<organism evidence="2 3">
    <name type="scientific">Puccinia coronata f. sp. avenae</name>
    <dbReference type="NCBI Taxonomy" id="200324"/>
    <lineage>
        <taxon>Eukaryota</taxon>
        <taxon>Fungi</taxon>
        <taxon>Dikarya</taxon>
        <taxon>Basidiomycota</taxon>
        <taxon>Pucciniomycotina</taxon>
        <taxon>Pucciniomycetes</taxon>
        <taxon>Pucciniales</taxon>
        <taxon>Pucciniaceae</taxon>
        <taxon>Puccinia</taxon>
    </lineage>
</organism>
<gene>
    <name evidence="2" type="ORF">PCANC_24934</name>
</gene>
<sequence length="513" mass="56329">MASTSEQTLPPKAPTGKRVDPEDRPNSWTQDNIAVCSVIAKTVHLGNIRYIRNFEDNAFGTWEALAKAHQYHTLGGQTYWLRKLTLARMTSDDVNAHLEEMGRYFKNLNSLVSTDRPLTLYNIYSTSLLISLPSDWLPCVSAIMNEEQVPSSRVIAALKQEALRRKSRTEDEPVSITLSKAILQNHTSHRRQEDKSSSNSKGNQGLSKRSEKAGKTTVVEIGGDYTSNTEDLDYFGSSVNEGPGPAASHNVSVVTNIQLCSMAQLPTSPPTLSPLRVSTPDLPPLDIPLQPRFDQRLQESIHAPGNDPEGPSQFSPEPQTHAPHPMPCNLPEPEDPPPSDVLSPPEIPPLPSLPSLPPSSAPPRKSTQNCRPPDRLGNWSKSAKTTPQLDTPKTWNQLLKSPNQTCWLKAADEEYGSLVGMSTWKLAPRPAKQKVIWSRKNGVQPLHAALERRAGAARLSPHAACHVHAYNRRAYGVQACQTGVQSLHACLKGVQSLHALRTGVQALHACRLT</sequence>
<dbReference type="Proteomes" id="UP000235388">
    <property type="component" value="Unassembled WGS sequence"/>
</dbReference>
<dbReference type="PANTHER" id="PTHR33246:SF51">
    <property type="entry name" value="MYB_SANT-LIKE DOMAIN-CONTAINING PROTEIN"/>
    <property type="match status" value="1"/>
</dbReference>
<feature type="compositionally biased region" description="Polar residues" evidence="1">
    <location>
        <begin position="379"/>
        <end position="396"/>
    </location>
</feature>
<dbReference type="EMBL" id="PGCJ01001112">
    <property type="protein sequence ID" value="PLW09299.1"/>
    <property type="molecule type" value="Genomic_DNA"/>
</dbReference>
<protein>
    <submittedName>
        <fullName evidence="2">Uncharacterized protein</fullName>
    </submittedName>
</protein>
<reference evidence="2 3" key="1">
    <citation type="submission" date="2017-11" db="EMBL/GenBank/DDBJ databases">
        <title>De novo assembly and phasing of dikaryotic genomes from two isolates of Puccinia coronata f. sp. avenae, the causal agent of oat crown rust.</title>
        <authorList>
            <person name="Miller M.E."/>
            <person name="Zhang Y."/>
            <person name="Omidvar V."/>
            <person name="Sperschneider J."/>
            <person name="Schwessinger B."/>
            <person name="Raley C."/>
            <person name="Palmer J.M."/>
            <person name="Garnica D."/>
            <person name="Upadhyaya N."/>
            <person name="Rathjen J."/>
            <person name="Taylor J.M."/>
            <person name="Park R.F."/>
            <person name="Dodds P.N."/>
            <person name="Hirsch C.D."/>
            <person name="Kianian S.F."/>
            <person name="Figueroa M."/>
        </authorList>
    </citation>
    <scope>NUCLEOTIDE SEQUENCE [LARGE SCALE GENOMIC DNA]</scope>
    <source>
        <strain evidence="2">12NC29</strain>
    </source>
</reference>
<feature type="compositionally biased region" description="Polar residues" evidence="1">
    <location>
        <begin position="197"/>
        <end position="207"/>
    </location>
</feature>
<dbReference type="STRING" id="200324.A0A2N5S7V4"/>
<comment type="caution">
    <text evidence="2">The sequence shown here is derived from an EMBL/GenBank/DDBJ whole genome shotgun (WGS) entry which is preliminary data.</text>
</comment>
<feature type="compositionally biased region" description="Pro residues" evidence="1">
    <location>
        <begin position="345"/>
        <end position="361"/>
    </location>
</feature>
<dbReference type="Pfam" id="PF14223">
    <property type="entry name" value="Retrotran_gag_2"/>
    <property type="match status" value="1"/>
</dbReference>
<evidence type="ECO:0000313" key="3">
    <source>
        <dbReference type="Proteomes" id="UP000235388"/>
    </source>
</evidence>
<feature type="region of interest" description="Disordered" evidence="1">
    <location>
        <begin position="1"/>
        <end position="26"/>
    </location>
</feature>
<accession>A0A2N5S7V4</accession>
<evidence type="ECO:0000256" key="1">
    <source>
        <dbReference type="SAM" id="MobiDB-lite"/>
    </source>
</evidence>
<proteinExistence type="predicted"/>
<keyword evidence="3" id="KW-1185">Reference proteome</keyword>
<dbReference type="AlphaFoldDB" id="A0A2N5S7V4"/>